<evidence type="ECO:0000256" key="3">
    <source>
        <dbReference type="ARBA" id="ARBA00022824"/>
    </source>
</evidence>
<dbReference type="AlphaFoldDB" id="A0A507R284"/>
<protein>
    <recommendedName>
        <fullName evidence="10">Vacuolar ATPase assembly integral membrane protein</fullName>
    </recommendedName>
</protein>
<evidence type="ECO:0000256" key="1">
    <source>
        <dbReference type="ARBA" id="ARBA00004477"/>
    </source>
</evidence>
<keyword evidence="3" id="KW-0256">Endoplasmic reticulum</keyword>
<sequence length="317" mass="34823">MVLLVITTRILSAIESIPPSSREELSLPSSPALEGPISHEQLIAIARYFRESQKEQGNAAVDHENDQHTQTESPSPSPLPSPTQCLTLNELLRGTKVYIPPPPKKPEPSPEYLAQKARLLAALQTDEYNRLISPGRNLAIGPSPIFSSSTPTASALHGSSDAGADTLNGLDSEDPLTPSLVLNIFLSVLITGFSVYWALTFFPTPDFLSTFLSSAPASEPMRVLLSLFAALGIGIAEVFIYAFYLKKVSSARIRERRIKEKKELVGVVREESDIDGAKIAAQKGEKEEIWGRGVNGGVRRRVREKWEEKERNRNGHD</sequence>
<evidence type="ECO:0000256" key="5">
    <source>
        <dbReference type="ARBA" id="ARBA00023136"/>
    </source>
</evidence>
<feature type="transmembrane region" description="Helical" evidence="7">
    <location>
        <begin position="223"/>
        <end position="244"/>
    </location>
</feature>
<dbReference type="InterPro" id="IPR021013">
    <property type="entry name" value="ATPase_Vma12"/>
</dbReference>
<proteinExistence type="predicted"/>
<comment type="caution">
    <text evidence="8">The sequence shown here is derived from an EMBL/GenBank/DDBJ whole genome shotgun (WGS) entry which is preliminary data.</text>
</comment>
<evidence type="ECO:0000313" key="9">
    <source>
        <dbReference type="Proteomes" id="UP000319663"/>
    </source>
</evidence>
<dbReference type="Pfam" id="PF11712">
    <property type="entry name" value="Vma12"/>
    <property type="match status" value="1"/>
</dbReference>
<dbReference type="OrthoDB" id="19981at2759"/>
<dbReference type="PANTHER" id="PTHR31394:SF1">
    <property type="entry name" value="TRANSMEMBRANE PROTEIN 199"/>
    <property type="match status" value="1"/>
</dbReference>
<keyword evidence="9" id="KW-1185">Reference proteome</keyword>
<reference evidence="8 9" key="1">
    <citation type="submission" date="2019-06" db="EMBL/GenBank/DDBJ databases">
        <title>Wine fermentation using esterase from Monascus purpureus.</title>
        <authorList>
            <person name="Geng C."/>
            <person name="Zhang Y."/>
        </authorList>
    </citation>
    <scope>NUCLEOTIDE SEQUENCE [LARGE SCALE GENOMIC DNA]</scope>
    <source>
        <strain evidence="8">HQ1</strain>
    </source>
</reference>
<dbReference type="EMBL" id="VIFY01000017">
    <property type="protein sequence ID" value="TQB75667.1"/>
    <property type="molecule type" value="Genomic_DNA"/>
</dbReference>
<dbReference type="STRING" id="5098.A0A507R284"/>
<accession>A0A507R284</accession>
<evidence type="ECO:0000256" key="7">
    <source>
        <dbReference type="SAM" id="Phobius"/>
    </source>
</evidence>
<keyword evidence="2 7" id="KW-0812">Transmembrane</keyword>
<organism evidence="8 9">
    <name type="scientific">Monascus purpureus</name>
    <name type="common">Red mold</name>
    <name type="synonym">Monascus anka</name>
    <dbReference type="NCBI Taxonomy" id="5098"/>
    <lineage>
        <taxon>Eukaryota</taxon>
        <taxon>Fungi</taxon>
        <taxon>Dikarya</taxon>
        <taxon>Ascomycota</taxon>
        <taxon>Pezizomycotina</taxon>
        <taxon>Eurotiomycetes</taxon>
        <taxon>Eurotiomycetidae</taxon>
        <taxon>Eurotiales</taxon>
        <taxon>Aspergillaceae</taxon>
        <taxon>Monascus</taxon>
    </lineage>
</organism>
<dbReference type="PANTHER" id="PTHR31394">
    <property type="entry name" value="TRANSMEMBRANE PROTEIN 199"/>
    <property type="match status" value="1"/>
</dbReference>
<name>A0A507R284_MONPU</name>
<feature type="region of interest" description="Disordered" evidence="6">
    <location>
        <begin position="54"/>
        <end position="85"/>
    </location>
</feature>
<evidence type="ECO:0000313" key="8">
    <source>
        <dbReference type="EMBL" id="TQB75667.1"/>
    </source>
</evidence>
<keyword evidence="4 7" id="KW-1133">Transmembrane helix</keyword>
<evidence type="ECO:0000256" key="2">
    <source>
        <dbReference type="ARBA" id="ARBA00022692"/>
    </source>
</evidence>
<evidence type="ECO:0000256" key="6">
    <source>
        <dbReference type="SAM" id="MobiDB-lite"/>
    </source>
</evidence>
<keyword evidence="5 7" id="KW-0472">Membrane</keyword>
<dbReference type="GO" id="GO:0005789">
    <property type="term" value="C:endoplasmic reticulum membrane"/>
    <property type="evidence" value="ECO:0007669"/>
    <property type="project" value="UniProtKB-SubCell"/>
</dbReference>
<comment type="subcellular location">
    <subcellularLocation>
        <location evidence="1">Endoplasmic reticulum membrane</location>
        <topology evidence="1">Multi-pass membrane protein</topology>
    </subcellularLocation>
</comment>
<dbReference type="Proteomes" id="UP000319663">
    <property type="component" value="Unassembled WGS sequence"/>
</dbReference>
<dbReference type="GO" id="GO:0070072">
    <property type="term" value="P:vacuolar proton-transporting V-type ATPase complex assembly"/>
    <property type="evidence" value="ECO:0007669"/>
    <property type="project" value="InterPro"/>
</dbReference>
<evidence type="ECO:0008006" key="10">
    <source>
        <dbReference type="Google" id="ProtNLM"/>
    </source>
</evidence>
<feature type="transmembrane region" description="Helical" evidence="7">
    <location>
        <begin position="180"/>
        <end position="203"/>
    </location>
</feature>
<evidence type="ECO:0000256" key="4">
    <source>
        <dbReference type="ARBA" id="ARBA00022989"/>
    </source>
</evidence>
<gene>
    <name evidence="8" type="ORF">MPDQ_002286</name>
</gene>